<comment type="caution">
    <text evidence="1">The sequence shown here is derived from an EMBL/GenBank/DDBJ whole genome shotgun (WGS) entry which is preliminary data.</text>
</comment>
<dbReference type="AlphaFoldDB" id="A0A5B7I309"/>
<proteinExistence type="predicted"/>
<gene>
    <name evidence="1" type="ORF">E2C01_070254</name>
</gene>
<evidence type="ECO:0000313" key="2">
    <source>
        <dbReference type="Proteomes" id="UP000324222"/>
    </source>
</evidence>
<reference evidence="1 2" key="1">
    <citation type="submission" date="2019-05" db="EMBL/GenBank/DDBJ databases">
        <title>Another draft genome of Portunus trituberculatus and its Hox gene families provides insights of decapod evolution.</title>
        <authorList>
            <person name="Jeong J.-H."/>
            <person name="Song I."/>
            <person name="Kim S."/>
            <person name="Choi T."/>
            <person name="Kim D."/>
            <person name="Ryu S."/>
            <person name="Kim W."/>
        </authorList>
    </citation>
    <scope>NUCLEOTIDE SEQUENCE [LARGE SCALE GENOMIC DNA]</scope>
    <source>
        <tissue evidence="1">Muscle</tissue>
    </source>
</reference>
<name>A0A5B7I309_PORTR</name>
<evidence type="ECO:0000313" key="1">
    <source>
        <dbReference type="EMBL" id="MPC75857.1"/>
    </source>
</evidence>
<accession>A0A5B7I309</accession>
<sequence length="60" mass="6832">MCIFLRFRECDKLNYLGVLDKLLEGYDRRATPTNHLSKYPCPSDLHPSCVARLNGTGKTC</sequence>
<organism evidence="1 2">
    <name type="scientific">Portunus trituberculatus</name>
    <name type="common">Swimming crab</name>
    <name type="synonym">Neptunus trituberculatus</name>
    <dbReference type="NCBI Taxonomy" id="210409"/>
    <lineage>
        <taxon>Eukaryota</taxon>
        <taxon>Metazoa</taxon>
        <taxon>Ecdysozoa</taxon>
        <taxon>Arthropoda</taxon>
        <taxon>Crustacea</taxon>
        <taxon>Multicrustacea</taxon>
        <taxon>Malacostraca</taxon>
        <taxon>Eumalacostraca</taxon>
        <taxon>Eucarida</taxon>
        <taxon>Decapoda</taxon>
        <taxon>Pleocyemata</taxon>
        <taxon>Brachyura</taxon>
        <taxon>Eubrachyura</taxon>
        <taxon>Portunoidea</taxon>
        <taxon>Portunidae</taxon>
        <taxon>Portuninae</taxon>
        <taxon>Portunus</taxon>
    </lineage>
</organism>
<protein>
    <submittedName>
        <fullName evidence="1">Uncharacterized protein</fullName>
    </submittedName>
</protein>
<dbReference type="Proteomes" id="UP000324222">
    <property type="component" value="Unassembled WGS sequence"/>
</dbReference>
<keyword evidence="2" id="KW-1185">Reference proteome</keyword>
<dbReference type="EMBL" id="VSRR010042027">
    <property type="protein sequence ID" value="MPC75857.1"/>
    <property type="molecule type" value="Genomic_DNA"/>
</dbReference>